<reference evidence="1 3" key="1">
    <citation type="submission" date="2008-03" db="EMBL/GenBank/DDBJ databases">
        <title>Annotation of Ixodes scapularis.</title>
        <authorList>
            <consortium name="Ixodes scapularis Genome Project Consortium"/>
            <person name="Caler E."/>
            <person name="Hannick L.I."/>
            <person name="Bidwell S."/>
            <person name="Joardar V."/>
            <person name="Thiagarajan M."/>
            <person name="Amedeo P."/>
            <person name="Galinsky K.J."/>
            <person name="Schobel S."/>
            <person name="Inman J."/>
            <person name="Hostetler J."/>
            <person name="Miller J."/>
            <person name="Hammond M."/>
            <person name="Megy K."/>
            <person name="Lawson D."/>
            <person name="Kodira C."/>
            <person name="Sutton G."/>
            <person name="Meyer J."/>
            <person name="Hill C.A."/>
            <person name="Birren B."/>
            <person name="Nene V."/>
            <person name="Collins F."/>
            <person name="Alarcon-Chaidez F."/>
            <person name="Wikel S."/>
            <person name="Strausberg R."/>
        </authorList>
    </citation>
    <scope>NUCLEOTIDE SEQUENCE [LARGE SCALE GENOMIC DNA]</scope>
    <source>
        <strain evidence="3">Wikel</strain>
        <strain evidence="1">Wikel colony</strain>
    </source>
</reference>
<evidence type="ECO:0000313" key="1">
    <source>
        <dbReference type="EMBL" id="EEC13009.1"/>
    </source>
</evidence>
<dbReference type="VEuPathDB" id="VectorBase:ISCI009598"/>
<dbReference type="VEuPathDB" id="VectorBase:ISCW009598"/>
<proteinExistence type="predicted"/>
<sequence length="122" mass="13498">MPAAELRFKGYVTYSSRSRRAVAAPRAVLLVRQEITQNSLNYVDLSSEIAEYAAETLTVNGQNVHVVSCYLACGVPWEPWALVTIRSRARREALDCGMQRSVIDPTLTARALRLTATAQLDS</sequence>
<dbReference type="AlphaFoldDB" id="B7Q2D7"/>
<evidence type="ECO:0000313" key="3">
    <source>
        <dbReference type="Proteomes" id="UP000001555"/>
    </source>
</evidence>
<evidence type="ECO:0000313" key="2">
    <source>
        <dbReference type="EnsemblMetazoa" id="ISCW009598-PA"/>
    </source>
</evidence>
<dbReference type="HOGENOM" id="CLU_2029257_0_0_1"/>
<dbReference type="InParanoid" id="B7Q2D7"/>
<protein>
    <submittedName>
        <fullName evidence="1 2">Uncharacterized protein</fullName>
    </submittedName>
</protein>
<dbReference type="Proteomes" id="UP000001555">
    <property type="component" value="Unassembled WGS sequence"/>
</dbReference>
<dbReference type="EMBL" id="DS843609">
    <property type="protein sequence ID" value="EEC13009.1"/>
    <property type="molecule type" value="Genomic_DNA"/>
</dbReference>
<gene>
    <name evidence="1" type="ORF">IscW_ISCW009598</name>
</gene>
<dbReference type="EMBL" id="ABJB010539570">
    <property type="status" value="NOT_ANNOTATED_CDS"/>
    <property type="molecule type" value="Genomic_DNA"/>
</dbReference>
<reference evidence="2" key="2">
    <citation type="submission" date="2020-05" db="UniProtKB">
        <authorList>
            <consortium name="EnsemblMetazoa"/>
        </authorList>
    </citation>
    <scope>IDENTIFICATION</scope>
    <source>
        <strain evidence="2">wikel</strain>
    </source>
</reference>
<dbReference type="EnsemblMetazoa" id="ISCW009598-RA">
    <property type="protein sequence ID" value="ISCW009598-PA"/>
    <property type="gene ID" value="ISCW009598"/>
</dbReference>
<accession>B7Q2D7</accession>
<name>B7Q2D7_IXOSC</name>
<keyword evidence="3" id="KW-1185">Reference proteome</keyword>
<dbReference type="PaxDb" id="6945-B7Q2D7"/>
<organism>
    <name type="scientific">Ixodes scapularis</name>
    <name type="common">Black-legged tick</name>
    <name type="synonym">Deer tick</name>
    <dbReference type="NCBI Taxonomy" id="6945"/>
    <lineage>
        <taxon>Eukaryota</taxon>
        <taxon>Metazoa</taxon>
        <taxon>Ecdysozoa</taxon>
        <taxon>Arthropoda</taxon>
        <taxon>Chelicerata</taxon>
        <taxon>Arachnida</taxon>
        <taxon>Acari</taxon>
        <taxon>Parasitiformes</taxon>
        <taxon>Ixodida</taxon>
        <taxon>Ixodoidea</taxon>
        <taxon>Ixodidae</taxon>
        <taxon>Ixodinae</taxon>
        <taxon>Ixodes</taxon>
    </lineage>
</organism>